<sequence length="531" mass="58473">MPQQGALDKISDGLGDFIPPRYLEVKPKVSRAWMSFMGILMFILGAIMILEAKSANEMAMDLQKSLYQVCKTVEQAGMGAISDISSSDSAVKVYETIISDKINYISTSWGERLSISSSLVGTTMNYYTQSTLTSISALLDGLIGLAQGNPTLARRSYMPGVPSTQYYQQPQYQQLAPQQAPVAQGYQVYGKVGIPVPDSMPPASQQYPPSQPYPVYPPQGAPQLLQQYQIPQQSPVPQVSPQYQNLQQPTASVPLFIPIPPSSPPSPPPPVPISSPGTPQSYSQQPPQQPGNNQQLLQQLQALRSRLPQQSALDQQINSLITSPFNEMISAVANGLSSPKVNLLNSTSSNASQLTKRDSDSRETSSALCPSDFMMRPLSKLATSVASIYKFGAGALFAFGIILIGIEVAMVVWARHQENIRMVKDFGPRMELYGEVVTEVSKQQQQQQQQQQHDEAPGDNAENALTSDQKNGHNSHSNWLAEQKDLMLKDLYYYPQNPLANLLRHWFKIDHSAAGNAKMWYLKYIVHGPTL</sequence>
<dbReference type="Proteomes" id="UP001145114">
    <property type="component" value="Unassembled WGS sequence"/>
</dbReference>
<comment type="caution">
    <text evidence="1">The sequence shown here is derived from an EMBL/GenBank/DDBJ whole genome shotgun (WGS) entry which is preliminary data.</text>
</comment>
<evidence type="ECO:0000313" key="1">
    <source>
        <dbReference type="EMBL" id="KAJ1673434.1"/>
    </source>
</evidence>
<protein>
    <submittedName>
        <fullName evidence="1">Uncharacterized protein</fullName>
    </submittedName>
</protein>
<reference evidence="1" key="1">
    <citation type="submission" date="2022-06" db="EMBL/GenBank/DDBJ databases">
        <title>Phylogenomic reconstructions and comparative analyses of Kickxellomycotina fungi.</title>
        <authorList>
            <person name="Reynolds N.K."/>
            <person name="Stajich J.E."/>
            <person name="Barry K."/>
            <person name="Grigoriev I.V."/>
            <person name="Crous P."/>
            <person name="Smith M.E."/>
        </authorList>
    </citation>
    <scope>NUCLEOTIDE SEQUENCE</scope>
    <source>
        <strain evidence="1">RSA 2271</strain>
    </source>
</reference>
<proteinExistence type="predicted"/>
<organism evidence="1 2">
    <name type="scientific">Spiromyces aspiralis</name>
    <dbReference type="NCBI Taxonomy" id="68401"/>
    <lineage>
        <taxon>Eukaryota</taxon>
        <taxon>Fungi</taxon>
        <taxon>Fungi incertae sedis</taxon>
        <taxon>Zoopagomycota</taxon>
        <taxon>Kickxellomycotina</taxon>
        <taxon>Kickxellomycetes</taxon>
        <taxon>Kickxellales</taxon>
        <taxon>Kickxellaceae</taxon>
        <taxon>Spiromyces</taxon>
    </lineage>
</organism>
<feature type="non-terminal residue" evidence="1">
    <location>
        <position position="531"/>
    </location>
</feature>
<evidence type="ECO:0000313" key="2">
    <source>
        <dbReference type="Proteomes" id="UP001145114"/>
    </source>
</evidence>
<name>A0ACC1HHP2_9FUNG</name>
<dbReference type="EMBL" id="JAMZIH010006954">
    <property type="protein sequence ID" value="KAJ1673434.1"/>
    <property type="molecule type" value="Genomic_DNA"/>
</dbReference>
<keyword evidence="2" id="KW-1185">Reference proteome</keyword>
<gene>
    <name evidence="1" type="ORF">EV182_005245</name>
</gene>
<accession>A0ACC1HHP2</accession>